<dbReference type="GO" id="GO:0015385">
    <property type="term" value="F:sodium:proton antiporter activity"/>
    <property type="evidence" value="ECO:0007669"/>
    <property type="project" value="InterPro"/>
</dbReference>
<dbReference type="GO" id="GO:0015386">
    <property type="term" value="F:potassium:proton antiporter activity"/>
    <property type="evidence" value="ECO:0007669"/>
    <property type="project" value="TreeGrafter"/>
</dbReference>
<sequence length="693" mass="77117">MLTANATLAIFAMLGISSLAIFWAKRVRLPHTVFLVVIGLLLGLIAQFPAFSFFTEFSLTPELLFYLLLPTLIFESAYNINVRRMVEDTKIILILSIIGLLVSTAVIGIALYFILALLGLQIPFIVTLLFGALISATDPVAVLALFKEYGAPRRLSLIFEGESLFNDATAVALFLVLLEVARFGYHGADTVIEGVISFTSMMVGGVLFGILIGGIFTKLVGLARENEIASITLTIVLAHVTFILAEILSHHLVIGSVHLPLSPIIATTVSALLMGNYGRSKIHPRAEEFVENLWGQLAFMANSLIFILIGVLFVNVPTLDISMIAVVVITILVVAIARAISIYPVVGIFNAFTSKDMKVPMAWQHLLSWGSLRGALAVTMVLLIPDELTFAGWGLTMSPKDFLLSLTVGCIFATLFVKATTIQTFMRKLKLDALTEIEEVEADEARALIHHEVQERINHYRERGYIDENVANEFCSNHAAKYEAACQGLKSTDTNELSLRVLRMFAIGIEKKHLKELYHHQEVNESVYRRLTGKLQLQLEAIEVGNLAPNMSIHTDGKDVFEVMASSIRKFLKPKTAEEITSNLYMYYRAQTIISRKVLKELTAVDHSSAEHIFNAEALAHVLELYANFRAQSEKKMNELASANPEIHKHLSRTLANQTVHKIEEITLHELYERQLITPKLYITLKEELQDAQ</sequence>
<dbReference type="EMBL" id="MFMM01000001">
    <property type="protein sequence ID" value="OGG85271.1"/>
    <property type="molecule type" value="Genomic_DNA"/>
</dbReference>
<feature type="transmembrane region" description="Helical" evidence="10">
    <location>
        <begin position="92"/>
        <end position="118"/>
    </location>
</feature>
<keyword evidence="9" id="KW-0739">Sodium transport</keyword>
<keyword evidence="5 10" id="KW-1133">Transmembrane helix</keyword>
<gene>
    <name evidence="12" type="ORF">A3G90_04420</name>
</gene>
<feature type="transmembrane region" description="Helical" evidence="10">
    <location>
        <begin position="251"/>
        <end position="273"/>
    </location>
</feature>
<dbReference type="InterPro" id="IPR004709">
    <property type="entry name" value="NaH_exchanger"/>
</dbReference>
<protein>
    <recommendedName>
        <fullName evidence="11">Cation/H+ exchanger transmembrane domain-containing protein</fullName>
    </recommendedName>
</protein>
<feature type="transmembrane region" description="Helical" evidence="10">
    <location>
        <begin position="321"/>
        <end position="346"/>
    </location>
</feature>
<dbReference type="PRINTS" id="PR01084">
    <property type="entry name" value="NAHEXCHNGR"/>
</dbReference>
<feature type="transmembrane region" description="Helical" evidence="10">
    <location>
        <begin position="293"/>
        <end position="315"/>
    </location>
</feature>
<keyword evidence="8 10" id="KW-0472">Membrane</keyword>
<dbReference type="STRING" id="1798525.A3G90_04420"/>
<dbReference type="InterPro" id="IPR006153">
    <property type="entry name" value="Cation/H_exchanger_TM"/>
</dbReference>
<feature type="transmembrane region" description="Helical" evidence="10">
    <location>
        <begin position="31"/>
        <end position="51"/>
    </location>
</feature>
<evidence type="ECO:0000256" key="8">
    <source>
        <dbReference type="ARBA" id="ARBA00023136"/>
    </source>
</evidence>
<dbReference type="AlphaFoldDB" id="A0A1F6FHE4"/>
<evidence type="ECO:0000256" key="9">
    <source>
        <dbReference type="ARBA" id="ARBA00023201"/>
    </source>
</evidence>
<feature type="transmembrane region" description="Helical" evidence="10">
    <location>
        <begin position="404"/>
        <end position="421"/>
    </location>
</feature>
<dbReference type="Pfam" id="PF00999">
    <property type="entry name" value="Na_H_Exchanger"/>
    <property type="match status" value="1"/>
</dbReference>
<keyword evidence="3" id="KW-1003">Cell membrane</keyword>
<dbReference type="GO" id="GO:0098719">
    <property type="term" value="P:sodium ion import across plasma membrane"/>
    <property type="evidence" value="ECO:0007669"/>
    <property type="project" value="TreeGrafter"/>
</dbReference>
<feature type="transmembrane region" description="Helical" evidence="10">
    <location>
        <begin position="191"/>
        <end position="216"/>
    </location>
</feature>
<keyword evidence="4 10" id="KW-0812">Transmembrane</keyword>
<evidence type="ECO:0000256" key="7">
    <source>
        <dbReference type="ARBA" id="ARBA00023065"/>
    </source>
</evidence>
<accession>A0A1F6FHE4</accession>
<evidence type="ECO:0000313" key="13">
    <source>
        <dbReference type="Proteomes" id="UP000177325"/>
    </source>
</evidence>
<dbReference type="Gene3D" id="6.10.140.1330">
    <property type="match status" value="1"/>
</dbReference>
<evidence type="ECO:0000256" key="1">
    <source>
        <dbReference type="ARBA" id="ARBA00004651"/>
    </source>
</evidence>
<keyword evidence="7" id="KW-0406">Ion transport</keyword>
<evidence type="ECO:0000256" key="3">
    <source>
        <dbReference type="ARBA" id="ARBA00022475"/>
    </source>
</evidence>
<dbReference type="InterPro" id="IPR018422">
    <property type="entry name" value="Cation/H_exchanger_CPA1"/>
</dbReference>
<evidence type="ECO:0000256" key="4">
    <source>
        <dbReference type="ARBA" id="ARBA00022692"/>
    </source>
</evidence>
<feature type="transmembrane region" description="Helical" evidence="10">
    <location>
        <begin position="63"/>
        <end position="80"/>
    </location>
</feature>
<evidence type="ECO:0000256" key="10">
    <source>
        <dbReference type="SAM" id="Phobius"/>
    </source>
</evidence>
<evidence type="ECO:0000256" key="5">
    <source>
        <dbReference type="ARBA" id="ARBA00022989"/>
    </source>
</evidence>
<dbReference type="GO" id="GO:0005886">
    <property type="term" value="C:plasma membrane"/>
    <property type="evidence" value="ECO:0007669"/>
    <property type="project" value="UniProtKB-SubCell"/>
</dbReference>
<comment type="caution">
    <text evidence="12">The sequence shown here is derived from an EMBL/GenBank/DDBJ whole genome shotgun (WGS) entry which is preliminary data.</text>
</comment>
<feature type="domain" description="Cation/H+ exchanger transmembrane" evidence="11">
    <location>
        <begin position="18"/>
        <end position="427"/>
    </location>
</feature>
<comment type="subcellular location">
    <subcellularLocation>
        <location evidence="1">Cell membrane</location>
        <topology evidence="1">Multi-pass membrane protein</topology>
    </subcellularLocation>
</comment>
<feature type="transmembrane region" description="Helical" evidence="10">
    <location>
        <begin position="228"/>
        <end position="245"/>
    </location>
</feature>
<evidence type="ECO:0000256" key="6">
    <source>
        <dbReference type="ARBA" id="ARBA00023053"/>
    </source>
</evidence>
<keyword evidence="2" id="KW-0813">Transport</keyword>
<feature type="transmembrane region" description="Helical" evidence="10">
    <location>
        <begin position="124"/>
        <end position="146"/>
    </location>
</feature>
<dbReference type="PANTHER" id="PTHR10110">
    <property type="entry name" value="SODIUM/HYDROGEN EXCHANGER"/>
    <property type="match status" value="1"/>
</dbReference>
<proteinExistence type="predicted"/>
<dbReference type="Proteomes" id="UP000177325">
    <property type="component" value="Unassembled WGS sequence"/>
</dbReference>
<evidence type="ECO:0000256" key="2">
    <source>
        <dbReference type="ARBA" id="ARBA00022448"/>
    </source>
</evidence>
<keyword evidence="6" id="KW-0915">Sodium</keyword>
<evidence type="ECO:0000259" key="11">
    <source>
        <dbReference type="Pfam" id="PF00999"/>
    </source>
</evidence>
<reference evidence="12 13" key="1">
    <citation type="journal article" date="2016" name="Nat. Commun.">
        <title>Thousands of microbial genomes shed light on interconnected biogeochemical processes in an aquifer system.</title>
        <authorList>
            <person name="Anantharaman K."/>
            <person name="Brown C.T."/>
            <person name="Hug L.A."/>
            <person name="Sharon I."/>
            <person name="Castelle C.J."/>
            <person name="Probst A.J."/>
            <person name="Thomas B.C."/>
            <person name="Singh A."/>
            <person name="Wilkins M.J."/>
            <person name="Karaoz U."/>
            <person name="Brodie E.L."/>
            <person name="Williams K.H."/>
            <person name="Hubbard S.S."/>
            <person name="Banfield J.F."/>
        </authorList>
    </citation>
    <scope>NUCLEOTIDE SEQUENCE [LARGE SCALE GENOMIC DNA]</scope>
</reference>
<evidence type="ECO:0000313" key="12">
    <source>
        <dbReference type="EMBL" id="OGG85271.1"/>
    </source>
</evidence>
<organism evidence="12 13">
    <name type="scientific">Candidatus Kaiserbacteria bacterium RIFCSPLOWO2_12_FULL_45_26</name>
    <dbReference type="NCBI Taxonomy" id="1798525"/>
    <lineage>
        <taxon>Bacteria</taxon>
        <taxon>Candidatus Kaiseribacteriota</taxon>
    </lineage>
</organism>
<dbReference type="PANTHER" id="PTHR10110:SF86">
    <property type="entry name" value="SODIUM_HYDROGEN EXCHANGER 7"/>
    <property type="match status" value="1"/>
</dbReference>
<name>A0A1F6FHE4_9BACT</name>
<feature type="transmembrane region" description="Helical" evidence="10">
    <location>
        <begin position="366"/>
        <end position="384"/>
    </location>
</feature>
<feature type="transmembrane region" description="Helical" evidence="10">
    <location>
        <begin position="6"/>
        <end position="24"/>
    </location>
</feature>
<dbReference type="GO" id="GO:0051453">
    <property type="term" value="P:regulation of intracellular pH"/>
    <property type="evidence" value="ECO:0007669"/>
    <property type="project" value="TreeGrafter"/>
</dbReference>